<proteinExistence type="predicted"/>
<dbReference type="InterPro" id="IPR010610">
    <property type="entry name" value="EryCIII-like_C"/>
</dbReference>
<dbReference type="EMBL" id="WWBZ02000051">
    <property type="protein sequence ID" value="KAF4304716.1"/>
    <property type="molecule type" value="Genomic_DNA"/>
</dbReference>
<dbReference type="Pfam" id="PF06722">
    <property type="entry name" value="EryCIII-like_C"/>
    <property type="match status" value="1"/>
</dbReference>
<evidence type="ECO:0000313" key="6">
    <source>
        <dbReference type="Proteomes" id="UP000572817"/>
    </source>
</evidence>
<dbReference type="InterPro" id="IPR002213">
    <property type="entry name" value="UDP_glucos_trans"/>
</dbReference>
<feature type="compositionally biased region" description="Low complexity" evidence="2">
    <location>
        <begin position="696"/>
        <end position="705"/>
    </location>
</feature>
<dbReference type="SUPFAM" id="SSF53756">
    <property type="entry name" value="UDP-Glycosyltransferase/glycogen phosphorylase"/>
    <property type="match status" value="1"/>
</dbReference>
<evidence type="ECO:0000256" key="2">
    <source>
        <dbReference type="SAM" id="MobiDB-lite"/>
    </source>
</evidence>
<dbReference type="FunFam" id="3.40.50.2000:FF:000100">
    <property type="entry name" value="Glycosyltransferase family 1 protein"/>
    <property type="match status" value="1"/>
</dbReference>
<feature type="compositionally biased region" description="Low complexity" evidence="2">
    <location>
        <begin position="664"/>
        <end position="675"/>
    </location>
</feature>
<accession>A0A8H4INV9</accession>
<keyword evidence="1" id="KW-0808">Transferase</keyword>
<organism evidence="5 6">
    <name type="scientific">Botryosphaeria dothidea</name>
    <dbReference type="NCBI Taxonomy" id="55169"/>
    <lineage>
        <taxon>Eukaryota</taxon>
        <taxon>Fungi</taxon>
        <taxon>Dikarya</taxon>
        <taxon>Ascomycota</taxon>
        <taxon>Pezizomycotina</taxon>
        <taxon>Dothideomycetes</taxon>
        <taxon>Dothideomycetes incertae sedis</taxon>
        <taxon>Botryosphaeriales</taxon>
        <taxon>Botryosphaeriaceae</taxon>
        <taxon>Botryosphaeria</taxon>
    </lineage>
</organism>
<evidence type="ECO:0000313" key="5">
    <source>
        <dbReference type="EMBL" id="KAF4304716.1"/>
    </source>
</evidence>
<reference evidence="5" key="1">
    <citation type="submission" date="2020-04" db="EMBL/GenBank/DDBJ databases">
        <title>Genome Assembly and Annotation of Botryosphaeria dothidea sdau 11-99, a Latent Pathogen of Apple Fruit Ring Rot in China.</title>
        <authorList>
            <person name="Yu C."/>
            <person name="Diao Y."/>
            <person name="Lu Q."/>
            <person name="Zhao J."/>
            <person name="Cui S."/>
            <person name="Peng C."/>
            <person name="He B."/>
            <person name="Liu H."/>
        </authorList>
    </citation>
    <scope>NUCLEOTIDE SEQUENCE [LARGE SCALE GENOMIC DNA]</scope>
    <source>
        <strain evidence="5">Sdau11-99</strain>
    </source>
</reference>
<dbReference type="PANTHER" id="PTHR48050">
    <property type="entry name" value="STEROL 3-BETA-GLUCOSYLTRANSFERASE"/>
    <property type="match status" value="1"/>
</dbReference>
<protein>
    <submittedName>
        <fullName evidence="5">Sterol 3-beta-glucosyltransferase</fullName>
    </submittedName>
</protein>
<dbReference type="InterPro" id="IPR050426">
    <property type="entry name" value="Glycosyltransferase_28"/>
</dbReference>
<evidence type="ECO:0000256" key="1">
    <source>
        <dbReference type="ARBA" id="ARBA00022679"/>
    </source>
</evidence>
<dbReference type="GO" id="GO:0016906">
    <property type="term" value="F:sterol 3-beta-glucosyltransferase activity"/>
    <property type="evidence" value="ECO:0007669"/>
    <property type="project" value="UniProtKB-ARBA"/>
</dbReference>
<dbReference type="Pfam" id="PF03033">
    <property type="entry name" value="Glyco_transf_28"/>
    <property type="match status" value="1"/>
</dbReference>
<dbReference type="CDD" id="cd03784">
    <property type="entry name" value="GT1_Gtf-like"/>
    <property type="match status" value="1"/>
</dbReference>
<evidence type="ECO:0000259" key="3">
    <source>
        <dbReference type="Pfam" id="PF03033"/>
    </source>
</evidence>
<dbReference type="Proteomes" id="UP000572817">
    <property type="component" value="Unassembled WGS sequence"/>
</dbReference>
<feature type="region of interest" description="Disordered" evidence="2">
    <location>
        <begin position="619"/>
        <end position="707"/>
    </location>
</feature>
<dbReference type="PANTHER" id="PTHR48050:SF27">
    <property type="entry name" value="GLUCOSYLTRANSFERASE, PUTATIVE (AFU_ORTHOLOGUE AFUA_7G04880)-RELATED"/>
    <property type="match status" value="1"/>
</dbReference>
<dbReference type="OrthoDB" id="5835829at2759"/>
<feature type="domain" description="Glycosyltransferase family 28 N-terminal" evidence="3">
    <location>
        <begin position="97"/>
        <end position="245"/>
    </location>
</feature>
<sequence length="884" mass="96251">MKHGNSENGLIELPADDVPGDAPPAYSEMAAAEQIIESNTNIRDDGRIDVDLDSKLGRTLSRIFHNAPPTPSASSTPPPIYTEREHAFRQCPVRLNIVIQVVGSRGDVQPFVALGTELQRYGHRVRLATHDTFCSFVRAAGLEFYPIGGDPHELMAYMVKNPGLIPNMKSLRAGDVQRKRKMVEEMLEGCWRSCVEPDQETGAPFVADAIVANPPSFAHVHCAQALGVPVHLMFTMPWSSTRAFPHPLANLKYKDTEKSVANYVSYGVVEWMTWQGLGDVINTWREKMDLEPVPMSEGPNLAETLKVPFTYCWSPALVPKPADWPSHIDVCGFFFREPPRYDPPKDLAEFIDAGDPPVYIGFGSIVIDDPEQMTATILSAVRATGVRAIVSRGWSNLGEVESTEQIFYLGDFPHEWLFQYVSAVVHHGGAGTTACGLRYGKPTAIVPFFGDQPFWGNMIAASGAGPIPIPQKKLNSDNLAEAIRYCLKPYASQAAYDISERMKMESGVQAAVASFHKNLPLERMSCDIFPDQPASWTYTKGKKPMKLSKLAAEAIMSKLSIDKKHMKYFETNSIIIENRRWDPVTGGSSVMIGTATDLTRATAGVFLDPYLEYRKGRASAIHSQSNSRTPSRASSPTKSTYSRNHSPTKSTFSEKEKSMNLKYSSTDPTLSKSSSFNYPGESPNRATSAPLYPTLSTTSASSTATNNHGIQTAGKMAAASAKSVGAFNSSLFRGMMVDLPLAVAEGMRNVPSLYGDDVKTLQPVTDWKSGAVVAGKNFAQGLAGGVSDVWVQPMKGAKEGGAVGAVKGVGKGLVGLGVKTSSAVVGLAGYGGIGVVKSLRALAHTKTRKEVAEKRREEGRWQVDRMGVDLNRVIAEFERLRNGR</sequence>
<dbReference type="FunFam" id="3.40.50.2000:FF:000009">
    <property type="entry name" value="Sterol 3-beta-glucosyltransferase UGT80A2"/>
    <property type="match status" value="1"/>
</dbReference>
<name>A0A8H4INV9_9PEZI</name>
<dbReference type="AlphaFoldDB" id="A0A8H4INV9"/>
<feature type="domain" description="Erythromycin biosynthesis protein CIII-like C-terminal" evidence="4">
    <location>
        <begin position="413"/>
        <end position="494"/>
    </location>
</feature>
<gene>
    <name evidence="5" type="ORF">GTA08_BOTSDO08412</name>
</gene>
<keyword evidence="6" id="KW-1185">Reference proteome</keyword>
<dbReference type="GO" id="GO:0005975">
    <property type="term" value="P:carbohydrate metabolic process"/>
    <property type="evidence" value="ECO:0007669"/>
    <property type="project" value="InterPro"/>
</dbReference>
<feature type="compositionally biased region" description="Polar residues" evidence="2">
    <location>
        <begin position="621"/>
        <end position="651"/>
    </location>
</feature>
<dbReference type="InterPro" id="IPR004276">
    <property type="entry name" value="GlycoTrans_28_N"/>
</dbReference>
<comment type="caution">
    <text evidence="5">The sequence shown here is derived from an EMBL/GenBank/DDBJ whole genome shotgun (WGS) entry which is preliminary data.</text>
</comment>
<feature type="region of interest" description="Disordered" evidence="2">
    <location>
        <begin position="1"/>
        <end position="20"/>
    </location>
</feature>
<dbReference type="Gene3D" id="3.40.50.2000">
    <property type="entry name" value="Glycogen Phosphorylase B"/>
    <property type="match status" value="2"/>
</dbReference>
<evidence type="ECO:0000259" key="4">
    <source>
        <dbReference type="Pfam" id="PF06722"/>
    </source>
</evidence>